<dbReference type="SMART" id="SM00324">
    <property type="entry name" value="RhoGAP"/>
    <property type="match status" value="1"/>
</dbReference>
<dbReference type="Pfam" id="PF00620">
    <property type="entry name" value="RhoGAP"/>
    <property type="match status" value="1"/>
</dbReference>
<dbReference type="PROSITE" id="PS50238">
    <property type="entry name" value="RHOGAP"/>
    <property type="match status" value="1"/>
</dbReference>
<reference evidence="4 5" key="1">
    <citation type="submission" date="2024-02" db="EMBL/GenBank/DDBJ databases">
        <title>First draft genome assembly of two strains of Seiridium cardinale.</title>
        <authorList>
            <person name="Emiliani G."/>
            <person name="Scali E."/>
        </authorList>
    </citation>
    <scope>NUCLEOTIDE SEQUENCE [LARGE SCALE GENOMIC DNA]</scope>
    <source>
        <strain evidence="4 5">BM-138-000479</strain>
    </source>
</reference>
<feature type="coiled-coil region" evidence="1">
    <location>
        <begin position="1199"/>
        <end position="1255"/>
    </location>
</feature>
<feature type="region of interest" description="Disordered" evidence="2">
    <location>
        <begin position="57"/>
        <end position="77"/>
    </location>
</feature>
<dbReference type="PANTHER" id="PTHR45808:SF2">
    <property type="entry name" value="RHO GTPASE-ACTIVATING PROTEIN 68F"/>
    <property type="match status" value="1"/>
</dbReference>
<evidence type="ECO:0000313" key="4">
    <source>
        <dbReference type="EMBL" id="KAK9773770.1"/>
    </source>
</evidence>
<keyword evidence="1" id="KW-0175">Coiled coil</keyword>
<feature type="compositionally biased region" description="Basic and acidic residues" evidence="2">
    <location>
        <begin position="847"/>
        <end position="856"/>
    </location>
</feature>
<dbReference type="InterPro" id="IPR000198">
    <property type="entry name" value="RhoGAP_dom"/>
</dbReference>
<feature type="compositionally biased region" description="Basic and acidic residues" evidence="2">
    <location>
        <begin position="635"/>
        <end position="644"/>
    </location>
</feature>
<feature type="compositionally biased region" description="Basic and acidic residues" evidence="2">
    <location>
        <begin position="1066"/>
        <end position="1076"/>
    </location>
</feature>
<dbReference type="Gene3D" id="1.10.555.10">
    <property type="entry name" value="Rho GTPase activation protein"/>
    <property type="match status" value="1"/>
</dbReference>
<evidence type="ECO:0000259" key="3">
    <source>
        <dbReference type="PROSITE" id="PS50238"/>
    </source>
</evidence>
<dbReference type="EMBL" id="JARVKM010000047">
    <property type="protein sequence ID" value="KAK9773770.1"/>
    <property type="molecule type" value="Genomic_DNA"/>
</dbReference>
<feature type="compositionally biased region" description="Low complexity" evidence="2">
    <location>
        <begin position="502"/>
        <end position="513"/>
    </location>
</feature>
<feature type="compositionally biased region" description="Basic and acidic residues" evidence="2">
    <location>
        <begin position="520"/>
        <end position="530"/>
    </location>
</feature>
<feature type="region of interest" description="Disordered" evidence="2">
    <location>
        <begin position="1330"/>
        <end position="1349"/>
    </location>
</feature>
<feature type="compositionally biased region" description="Polar residues" evidence="2">
    <location>
        <begin position="1011"/>
        <end position="1047"/>
    </location>
</feature>
<evidence type="ECO:0000256" key="1">
    <source>
        <dbReference type="SAM" id="Coils"/>
    </source>
</evidence>
<dbReference type="InterPro" id="IPR008936">
    <property type="entry name" value="Rho_GTPase_activation_prot"/>
</dbReference>
<gene>
    <name evidence="4" type="ORF">SCAR479_09411</name>
</gene>
<feature type="region of interest" description="Disordered" evidence="2">
    <location>
        <begin position="1"/>
        <end position="40"/>
    </location>
</feature>
<keyword evidence="5" id="KW-1185">Reference proteome</keyword>
<protein>
    <recommendedName>
        <fullName evidence="3">Rho-GAP domain-containing protein</fullName>
    </recommendedName>
</protein>
<feature type="compositionally biased region" description="Polar residues" evidence="2">
    <location>
        <begin position="661"/>
        <end position="682"/>
    </location>
</feature>
<proteinExistence type="predicted"/>
<feature type="compositionally biased region" description="Polar residues" evidence="2">
    <location>
        <begin position="956"/>
        <end position="968"/>
    </location>
</feature>
<feature type="compositionally biased region" description="Polar residues" evidence="2">
    <location>
        <begin position="896"/>
        <end position="906"/>
    </location>
</feature>
<feature type="region of interest" description="Disordered" evidence="2">
    <location>
        <begin position="544"/>
        <end position="604"/>
    </location>
</feature>
<organism evidence="4 5">
    <name type="scientific">Seiridium cardinale</name>
    <dbReference type="NCBI Taxonomy" id="138064"/>
    <lineage>
        <taxon>Eukaryota</taxon>
        <taxon>Fungi</taxon>
        <taxon>Dikarya</taxon>
        <taxon>Ascomycota</taxon>
        <taxon>Pezizomycotina</taxon>
        <taxon>Sordariomycetes</taxon>
        <taxon>Xylariomycetidae</taxon>
        <taxon>Amphisphaeriales</taxon>
        <taxon>Sporocadaceae</taxon>
        <taxon>Seiridium</taxon>
    </lineage>
</organism>
<feature type="region of interest" description="Disordered" evidence="2">
    <location>
        <begin position="495"/>
        <end position="530"/>
    </location>
</feature>
<sequence>MQFYIYDTAPSKGKERAVDNDPSSSKPVSFPRRSPITRPRVSQDIFHCPQNALPKLMTAEEGPSSNPHDRRPYCSSNTWTSSSADVNLVSEDDEAIDPEILVVEYNRLARKHGIRPLVLDDFRPGTITTQSLPNRRSSWIARILQQVSTTHAYGQPVTAKFDPVLRYRRSISDIALNFVHNQRKEGLQNEDLRGLVRLCGKSIFYLPTEYAPASLVLPTCLRATGQYLVQHAQTSGIFRIPGSVRIVNALYDYYCADIHGEDVATTTRCPNLPSHLNCGVHDVASTFKRLLAGLPGGILGSLSLFDALVAIHSQLHGYAEASRTKEGKLRPRLIALAISTVKSKYQRELICAVLGLLCLIGRAAENAPREDSSGRPLPTSDMMGYSSLAIIFGPLLVGDLLNSYSMKLADPASGLILLPLTPCKSSRHRRAKKTMQQKPSILTVDKILVANDITEMLLIHWRAVVRHLKSLKAMRKGKIDSVVWRDEGGFAQYKLPSRSERSISPLPTSTSTPTPSPRLGDSKPSRNDKKSYDSLFIKRRRQQAFNSAASNPMSRGLSMNALSPTVEESPTADHCQSRRQAMQTVPSAPGSYESGKNGLPWMHSAADPSLAVGELPSSRAPHLQPASQHRGRMFRLDDATKPPNEEANQARPRTEFRTAANYPQQGSDSSQETTKKLQSIATPDVDQTQEQVVTLMDNSTGGYLPCHHNVNFLPTLARNPTLGENDAHTSSISFSHNRVTPGDNSFGSKYMSENMMLPHGCSIGRTVLSEGALPLLSGMNKFPSYYYTSVVGPMMTPPEYVPIRQFPDRSQKINHQDQIPALEASGNWSRQHLLSRNTPHSPLPKSEPIECGREHQSSTSARKRSATTKWRELVHSSPPSSSADLREKRMARHSVHLSSPQTTGPLPNTARRAPTPEWKRQLVKKRSGWKKRSPTWSPEKNNVFEKSPSRAFPGQALSSDQEGFSPTKPSEFVSIGSVSQRDVSKPASGMVKSIAARFDSASQESTSSRSTVLHSRSQSNLRGLRSFRSQDAANQSPAKSFETSGSLPTIDRSHESVTAKVNGNSEKGEYSPGRFRDSINRFSHGLKQSATIPKANETPSRLSSSLAHTDKAFTSARNEPQATFLGQGQLKLEPDHVPSRRAISPPREDPLTASHLDSVRRPSYASAQSHITPWRSDESALLEQYSPSPGSSSILHTQIRNLKKQLESRNEEIRGFRRQLDALYGTDVWTLTEQLRQAKRERNMWRKRAETAEKRVAMFEEFTEKFKGLKESINSVTVSKGYEATAPISPSNGKQESGLASSSSCCNHTENQEAFNNRIRLSFNRYARTGGGDGAYSPQTDQRDAGERLDVGQRDKRWRDISKATAQLWIAAEELLNS</sequence>
<feature type="compositionally biased region" description="Polar residues" evidence="2">
    <location>
        <begin position="544"/>
        <end position="553"/>
    </location>
</feature>
<evidence type="ECO:0000256" key="2">
    <source>
        <dbReference type="SAM" id="MobiDB-lite"/>
    </source>
</evidence>
<feature type="region of interest" description="Disordered" evidence="2">
    <location>
        <begin position="635"/>
        <end position="682"/>
    </location>
</feature>
<feature type="compositionally biased region" description="Basic residues" evidence="2">
    <location>
        <begin position="921"/>
        <end position="933"/>
    </location>
</feature>
<feature type="region of interest" description="Disordered" evidence="2">
    <location>
        <begin position="1133"/>
        <end position="1170"/>
    </location>
</feature>
<feature type="region of interest" description="Disordered" evidence="2">
    <location>
        <begin position="833"/>
        <end position="1076"/>
    </location>
</feature>
<comment type="caution">
    <text evidence="4">The sequence shown here is derived from an EMBL/GenBank/DDBJ whole genome shotgun (WGS) entry which is preliminary data.</text>
</comment>
<dbReference type="CDD" id="cd00159">
    <property type="entry name" value="RhoGAP"/>
    <property type="match status" value="1"/>
</dbReference>
<name>A0ABR2XJE0_9PEZI</name>
<dbReference type="PANTHER" id="PTHR45808">
    <property type="entry name" value="RHO GTPASE-ACTIVATING PROTEIN 68F"/>
    <property type="match status" value="1"/>
</dbReference>
<dbReference type="SUPFAM" id="SSF48350">
    <property type="entry name" value="GTPase activation domain, GAP"/>
    <property type="match status" value="1"/>
</dbReference>
<accession>A0ABR2XJE0</accession>
<dbReference type="Proteomes" id="UP001465668">
    <property type="component" value="Unassembled WGS sequence"/>
</dbReference>
<evidence type="ECO:0000313" key="5">
    <source>
        <dbReference type="Proteomes" id="UP001465668"/>
    </source>
</evidence>
<feature type="compositionally biased region" description="Low complexity" evidence="2">
    <location>
        <begin position="1000"/>
        <end position="1010"/>
    </location>
</feature>
<feature type="domain" description="Rho-GAP" evidence="3">
    <location>
        <begin position="204"/>
        <end position="443"/>
    </location>
</feature>